<evidence type="ECO:0000256" key="15">
    <source>
        <dbReference type="ARBA" id="ARBA00023288"/>
    </source>
</evidence>
<evidence type="ECO:0000313" key="24">
    <source>
        <dbReference type="Proteomes" id="UP000011761"/>
    </source>
</evidence>
<dbReference type="GO" id="GO:0098552">
    <property type="term" value="C:side of membrane"/>
    <property type="evidence" value="ECO:0007669"/>
    <property type="project" value="UniProtKB-KW"/>
</dbReference>
<dbReference type="InterPro" id="IPR050732">
    <property type="entry name" value="Beta-glucan_modifiers"/>
</dbReference>
<sequence>MRISIAIAATAAFTLAHAQYSGFNYGSTFTDGSAKQQADFEAEFTRSKNLQGTNGRLTSARLYTMIQADTTDTPISAIPAAINTQTTLLLGLWASAGQDDFINEVIALTSAITQYGTNFTSLVAGISVGSEDLYRNSPTGIQANGYNGGAQPSDIVRYISQVRNAISGTSASAISVGHVDTWTAWVNGSNAEVISSCDWLGMDAYPYFQNTIANSIDVGNSTFYDAYDATQGVAGGRPVWVTETGWPVSGPQQNQAVASTQNAEIYWQQIACSLLGRYNTFWYILQDAEPTTPSPSFGIIGSDLSSAPLFDLTCSNGNVHSQPDTAYGTQYNGTINPTVSTIFNFDLPASYARQTCSLVFLFPEQAALQTSAYTFNGQGGMAVNELSSAVTAQTTYNTVPQVSVSGRGTIISLQPGNSYVMATQACAAGFRVAYEFVSTGGLDLEYFQDDNPSPLGAFITIC</sequence>
<dbReference type="GO" id="GO:0009986">
    <property type="term" value="C:cell surface"/>
    <property type="evidence" value="ECO:0007669"/>
    <property type="project" value="TreeGrafter"/>
</dbReference>
<dbReference type="PANTHER" id="PTHR16631">
    <property type="entry name" value="GLUCAN 1,3-BETA-GLUCOSIDASE"/>
    <property type="match status" value="1"/>
</dbReference>
<evidence type="ECO:0000256" key="19">
    <source>
        <dbReference type="ARBA" id="ARBA00032134"/>
    </source>
</evidence>
<evidence type="ECO:0000256" key="5">
    <source>
        <dbReference type="ARBA" id="ARBA00012780"/>
    </source>
</evidence>
<dbReference type="GO" id="GO:0071555">
    <property type="term" value="P:cell wall organization"/>
    <property type="evidence" value="ECO:0007669"/>
    <property type="project" value="UniProtKB-KW"/>
</dbReference>
<dbReference type="PANTHER" id="PTHR16631:SF13">
    <property type="entry name" value="GLUCAN ENDO-1,3-BETA-GLUCOSIDASE EGLC-RELATED"/>
    <property type="match status" value="1"/>
</dbReference>
<dbReference type="EMBL" id="KB445564">
    <property type="protein sequence ID" value="EMC91171.1"/>
    <property type="molecule type" value="Genomic_DNA"/>
</dbReference>
<keyword evidence="9" id="KW-0336">GPI-anchor</keyword>
<name>M2M3N6_BAUPA</name>
<evidence type="ECO:0000256" key="16">
    <source>
        <dbReference type="ARBA" id="ARBA00023316"/>
    </source>
</evidence>
<evidence type="ECO:0000256" key="21">
    <source>
        <dbReference type="SAM" id="SignalP"/>
    </source>
</evidence>
<keyword evidence="10 21" id="KW-0732">Signal</keyword>
<dbReference type="eggNOG" id="ENOG502SI3D">
    <property type="taxonomic scope" value="Eukaryota"/>
</dbReference>
<comment type="function">
    <text evidence="18">Glucanases play a role in cell expansion during growth, in cell-cell fusion during mating, and in spore release during sporulation. This enzyme may be involved in beta-glucan degradation and also function biosynthetically as a transglycosylase.</text>
</comment>
<dbReference type="EC" id="3.2.1.39" evidence="5"/>
<dbReference type="SUPFAM" id="SSF51445">
    <property type="entry name" value="(Trans)glycosidases"/>
    <property type="match status" value="1"/>
</dbReference>
<dbReference type="OrthoDB" id="77201at2759"/>
<evidence type="ECO:0000256" key="7">
    <source>
        <dbReference type="ARBA" id="ARBA00022512"/>
    </source>
</evidence>
<keyword evidence="17" id="KW-0624">Polysaccharide degradation</keyword>
<evidence type="ECO:0000256" key="13">
    <source>
        <dbReference type="ARBA" id="ARBA00023180"/>
    </source>
</evidence>
<keyword evidence="8" id="KW-0964">Secreted</keyword>
<evidence type="ECO:0000256" key="14">
    <source>
        <dbReference type="ARBA" id="ARBA00023277"/>
    </source>
</evidence>
<gene>
    <name evidence="23" type="ORF">BAUCODRAFT_79790</name>
</gene>
<evidence type="ECO:0000256" key="2">
    <source>
        <dbReference type="ARBA" id="ARBA00004191"/>
    </source>
</evidence>
<evidence type="ECO:0000259" key="22">
    <source>
        <dbReference type="Pfam" id="PF09792"/>
    </source>
</evidence>
<evidence type="ECO:0000256" key="11">
    <source>
        <dbReference type="ARBA" id="ARBA00022801"/>
    </source>
</evidence>
<evidence type="ECO:0000256" key="3">
    <source>
        <dbReference type="ARBA" id="ARBA00004609"/>
    </source>
</evidence>
<dbReference type="OMA" id="WDDVGCP"/>
<reference evidence="23 24" key="1">
    <citation type="journal article" date="2012" name="PLoS Pathog.">
        <title>Diverse lifestyles and strategies of plant pathogenesis encoded in the genomes of eighteen Dothideomycetes fungi.</title>
        <authorList>
            <person name="Ohm R.A."/>
            <person name="Feau N."/>
            <person name="Henrissat B."/>
            <person name="Schoch C.L."/>
            <person name="Horwitz B.A."/>
            <person name="Barry K.W."/>
            <person name="Condon B.J."/>
            <person name="Copeland A.C."/>
            <person name="Dhillon B."/>
            <person name="Glaser F."/>
            <person name="Hesse C.N."/>
            <person name="Kosti I."/>
            <person name="LaButti K."/>
            <person name="Lindquist E.A."/>
            <person name="Lucas S."/>
            <person name="Salamov A.A."/>
            <person name="Bradshaw R.E."/>
            <person name="Ciuffetti L."/>
            <person name="Hamelin R.C."/>
            <person name="Kema G.H.J."/>
            <person name="Lawrence C."/>
            <person name="Scott J.A."/>
            <person name="Spatafora J.W."/>
            <person name="Turgeon B.G."/>
            <person name="de Wit P.J.G.M."/>
            <person name="Zhong S."/>
            <person name="Goodwin S.B."/>
            <person name="Grigoriev I.V."/>
        </authorList>
    </citation>
    <scope>NUCLEOTIDE SEQUENCE [LARGE SCALE GENOMIC DNA]</scope>
    <source>
        <strain evidence="23 24">UAMH 10762</strain>
    </source>
</reference>
<keyword evidence="24" id="KW-1185">Reference proteome</keyword>
<dbReference type="STRING" id="717646.M2M3N6"/>
<organism evidence="23 24">
    <name type="scientific">Baudoinia panamericana (strain UAMH 10762)</name>
    <name type="common">Angels' share fungus</name>
    <name type="synonym">Baudoinia compniacensis (strain UAMH 10762)</name>
    <dbReference type="NCBI Taxonomy" id="717646"/>
    <lineage>
        <taxon>Eukaryota</taxon>
        <taxon>Fungi</taxon>
        <taxon>Dikarya</taxon>
        <taxon>Ascomycota</taxon>
        <taxon>Pezizomycotina</taxon>
        <taxon>Dothideomycetes</taxon>
        <taxon>Dothideomycetidae</taxon>
        <taxon>Mycosphaerellales</taxon>
        <taxon>Teratosphaeriaceae</taxon>
        <taxon>Baudoinia</taxon>
    </lineage>
</organism>
<dbReference type="Pfam" id="PF09792">
    <property type="entry name" value="But2"/>
    <property type="match status" value="1"/>
</dbReference>
<evidence type="ECO:0000256" key="18">
    <source>
        <dbReference type="ARBA" id="ARBA00025152"/>
    </source>
</evidence>
<dbReference type="GO" id="GO:0005576">
    <property type="term" value="C:extracellular region"/>
    <property type="evidence" value="ECO:0007669"/>
    <property type="project" value="TreeGrafter"/>
</dbReference>
<evidence type="ECO:0000256" key="12">
    <source>
        <dbReference type="ARBA" id="ARBA00023136"/>
    </source>
</evidence>
<dbReference type="Proteomes" id="UP000011761">
    <property type="component" value="Unassembled WGS sequence"/>
</dbReference>
<evidence type="ECO:0000256" key="6">
    <source>
        <dbReference type="ARBA" id="ARBA00019762"/>
    </source>
</evidence>
<keyword evidence="16" id="KW-0961">Cell wall biogenesis/degradation</keyword>
<dbReference type="AlphaFoldDB" id="M2M3N6"/>
<dbReference type="KEGG" id="bcom:BAUCODRAFT_79790"/>
<evidence type="ECO:0000256" key="17">
    <source>
        <dbReference type="ARBA" id="ARBA00023326"/>
    </source>
</evidence>
<comment type="similarity">
    <text evidence="4">Belongs to the glycosyl hydrolase 17 family.</text>
</comment>
<dbReference type="InterPro" id="IPR017853">
    <property type="entry name" value="GH"/>
</dbReference>
<dbReference type="GO" id="GO:0009277">
    <property type="term" value="C:fungal-type cell wall"/>
    <property type="evidence" value="ECO:0007669"/>
    <property type="project" value="TreeGrafter"/>
</dbReference>
<evidence type="ECO:0000256" key="20">
    <source>
        <dbReference type="ARBA" id="ARBA00032906"/>
    </source>
</evidence>
<proteinExistence type="inferred from homology"/>
<keyword evidence="15" id="KW-0449">Lipoprotein</keyword>
<dbReference type="GO" id="GO:0042973">
    <property type="term" value="F:glucan endo-1,3-beta-D-glucosidase activity"/>
    <property type="evidence" value="ECO:0007669"/>
    <property type="project" value="UniProtKB-EC"/>
</dbReference>
<dbReference type="InterPro" id="IPR018620">
    <property type="entry name" value="Ubiquitin3-bd_protein_But2_C"/>
</dbReference>
<keyword evidence="12" id="KW-0472">Membrane</keyword>
<dbReference type="GeneID" id="19117291"/>
<evidence type="ECO:0000256" key="8">
    <source>
        <dbReference type="ARBA" id="ARBA00022525"/>
    </source>
</evidence>
<protein>
    <recommendedName>
        <fullName evidence="6">Probable glucan endo-1,3-beta-glucosidase eglC</fullName>
        <ecNumber evidence="5">3.2.1.39</ecNumber>
    </recommendedName>
    <alternativeName>
        <fullName evidence="19">Endo-1,3-beta-glucanase eglC</fullName>
    </alternativeName>
    <alternativeName>
        <fullName evidence="20">Laminarinase eglC</fullName>
    </alternativeName>
</protein>
<evidence type="ECO:0000313" key="23">
    <source>
        <dbReference type="EMBL" id="EMC91171.1"/>
    </source>
</evidence>
<dbReference type="GO" id="GO:0005886">
    <property type="term" value="C:plasma membrane"/>
    <property type="evidence" value="ECO:0007669"/>
    <property type="project" value="UniProtKB-SubCell"/>
</dbReference>
<feature type="signal peptide" evidence="21">
    <location>
        <begin position="1"/>
        <end position="18"/>
    </location>
</feature>
<keyword evidence="13" id="KW-0325">Glycoprotein</keyword>
<evidence type="ECO:0000256" key="9">
    <source>
        <dbReference type="ARBA" id="ARBA00022622"/>
    </source>
</evidence>
<keyword evidence="11 23" id="KW-0378">Hydrolase</keyword>
<comment type="catalytic activity">
    <reaction evidence="1">
        <text>Hydrolysis of (1-&gt;3)-beta-D-glucosidic linkages in (1-&gt;3)-beta-D-glucans.</text>
        <dbReference type="EC" id="3.2.1.39"/>
    </reaction>
</comment>
<evidence type="ECO:0000256" key="10">
    <source>
        <dbReference type="ARBA" id="ARBA00022729"/>
    </source>
</evidence>
<evidence type="ECO:0000256" key="1">
    <source>
        <dbReference type="ARBA" id="ARBA00000382"/>
    </source>
</evidence>
<feature type="chain" id="PRO_5004021140" description="Probable glucan endo-1,3-beta-glucosidase eglC" evidence="21">
    <location>
        <begin position="19"/>
        <end position="462"/>
    </location>
</feature>
<dbReference type="FunFam" id="3.20.20.80:FF:000233">
    <property type="entry name" value="Probable glucan endo-1,3-beta-glucosidase eglC"/>
    <property type="match status" value="1"/>
</dbReference>
<evidence type="ECO:0000256" key="4">
    <source>
        <dbReference type="ARBA" id="ARBA00008773"/>
    </source>
</evidence>
<dbReference type="Gene3D" id="3.20.20.80">
    <property type="entry name" value="Glycosidases"/>
    <property type="match status" value="1"/>
</dbReference>
<keyword evidence="14" id="KW-0119">Carbohydrate metabolism</keyword>
<dbReference type="RefSeq" id="XP_007681469.1">
    <property type="nucleotide sequence ID" value="XM_007683279.1"/>
</dbReference>
<feature type="domain" description="Ubiquitin 3 binding protein But2 C-terminal" evidence="22">
    <location>
        <begin position="321"/>
        <end position="452"/>
    </location>
</feature>
<accession>M2M3N6</accession>
<dbReference type="GO" id="GO:0000272">
    <property type="term" value="P:polysaccharide catabolic process"/>
    <property type="evidence" value="ECO:0007669"/>
    <property type="project" value="UniProtKB-KW"/>
</dbReference>
<keyword evidence="7" id="KW-0134">Cell wall</keyword>
<comment type="subcellular location">
    <subcellularLocation>
        <location evidence="3">Cell membrane</location>
        <topology evidence="3">Lipid-anchor</topology>
        <topology evidence="3">GPI-anchor</topology>
    </subcellularLocation>
    <subcellularLocation>
        <location evidence="2">Secreted</location>
        <location evidence="2">Cell wall</location>
    </subcellularLocation>
</comment>
<dbReference type="HOGENOM" id="CLU_028820_1_0_1"/>